<organism evidence="3 4">
    <name type="scientific">Allacma fusca</name>
    <dbReference type="NCBI Taxonomy" id="39272"/>
    <lineage>
        <taxon>Eukaryota</taxon>
        <taxon>Metazoa</taxon>
        <taxon>Ecdysozoa</taxon>
        <taxon>Arthropoda</taxon>
        <taxon>Hexapoda</taxon>
        <taxon>Collembola</taxon>
        <taxon>Symphypleona</taxon>
        <taxon>Sminthuridae</taxon>
        <taxon>Allacma</taxon>
    </lineage>
</organism>
<feature type="domain" description="A-kinase anchor protein 7-like phosphoesterase" evidence="2">
    <location>
        <begin position="111"/>
        <end position="326"/>
    </location>
</feature>
<gene>
    <name evidence="3" type="ORF">AFUS01_LOCUS44186</name>
</gene>
<dbReference type="GO" id="GO:0034237">
    <property type="term" value="F:protein kinase A regulatory subunit binding"/>
    <property type="evidence" value="ECO:0007669"/>
    <property type="project" value="TreeGrafter"/>
</dbReference>
<dbReference type="OrthoDB" id="277832at2759"/>
<feature type="region of interest" description="Disordered" evidence="1">
    <location>
        <begin position="79"/>
        <end position="103"/>
    </location>
</feature>
<evidence type="ECO:0000313" key="4">
    <source>
        <dbReference type="Proteomes" id="UP000708208"/>
    </source>
</evidence>
<dbReference type="GO" id="GO:0005829">
    <property type="term" value="C:cytosol"/>
    <property type="evidence" value="ECO:0007669"/>
    <property type="project" value="TreeGrafter"/>
</dbReference>
<keyword evidence="4" id="KW-1185">Reference proteome</keyword>
<name>A0A8J2LME0_9HEXA</name>
<dbReference type="InterPro" id="IPR052641">
    <property type="entry name" value="AKAP7_isoform_gamma"/>
</dbReference>
<dbReference type="GO" id="GO:0010738">
    <property type="term" value="P:regulation of protein kinase A signaling"/>
    <property type="evidence" value="ECO:0007669"/>
    <property type="project" value="TreeGrafter"/>
</dbReference>
<dbReference type="Proteomes" id="UP000708208">
    <property type="component" value="Unassembled WGS sequence"/>
</dbReference>
<dbReference type="EMBL" id="CAJVCH010570347">
    <property type="protein sequence ID" value="CAG7834713.1"/>
    <property type="molecule type" value="Genomic_DNA"/>
</dbReference>
<evidence type="ECO:0000313" key="3">
    <source>
        <dbReference type="EMBL" id="CAG7834713.1"/>
    </source>
</evidence>
<dbReference type="PANTHER" id="PTHR15934:SF2">
    <property type="entry name" value="A-KINASE ANCHOR PROTEIN 7-LIKE PHOSPHOESTERASE DOMAIN-CONTAINING PROTEIN"/>
    <property type="match status" value="1"/>
</dbReference>
<accession>A0A8J2LME0</accession>
<feature type="compositionally biased region" description="Basic residues" evidence="1">
    <location>
        <begin position="81"/>
        <end position="103"/>
    </location>
</feature>
<reference evidence="3" key="1">
    <citation type="submission" date="2021-06" db="EMBL/GenBank/DDBJ databases">
        <authorList>
            <person name="Hodson N. C."/>
            <person name="Mongue J. A."/>
            <person name="Jaron S. K."/>
        </authorList>
    </citation>
    <scope>NUCLEOTIDE SEQUENCE</scope>
</reference>
<evidence type="ECO:0000256" key="1">
    <source>
        <dbReference type="SAM" id="MobiDB-lite"/>
    </source>
</evidence>
<proteinExistence type="predicted"/>
<evidence type="ECO:0000259" key="2">
    <source>
        <dbReference type="Pfam" id="PF10469"/>
    </source>
</evidence>
<comment type="caution">
    <text evidence="3">The sequence shown here is derived from an EMBL/GenBank/DDBJ whole genome shotgun (WGS) entry which is preliminary data.</text>
</comment>
<dbReference type="Pfam" id="PF10469">
    <property type="entry name" value="AKAP7_NLS"/>
    <property type="match status" value="1"/>
</dbReference>
<dbReference type="AlphaFoldDB" id="A0A8J2LME0"/>
<protein>
    <recommendedName>
        <fullName evidence="2">A-kinase anchor protein 7-like phosphoesterase domain-containing protein</fullName>
    </recommendedName>
</protein>
<dbReference type="InterPro" id="IPR019510">
    <property type="entry name" value="AKAP7-like_phosphoesterase"/>
</dbReference>
<sequence>MECAPLNPSDPHEIQGLIAETETNLIPTVEEISPVLEKTVSINDFEPFLLNLFPDNDHENSESASLQFESQIILGEDLRSQKRKDKSRRKERRRKEKKKMLKGGQKMKRIMNHFVAIQITNFKIKEQVQEVQNKILSSTLPVGFNSKSNKDFVEEDSAVVFKDTMERLESLHFTMGVIGTSAKEEIERAQQAVESCWKKHKCLLENDPINLNILGLGHFGNKVIFAKIQNDEHISRLKALADDLRLEFDNSNIFQASNPFQPHMTIAKMSKSKTLYKKKIKSFPREIWNDYELHYFGEQPLESLQLLAMTRDPKTNYYKMIADYKLGLKGAVIANENGSSEKPAEPL</sequence>
<dbReference type="PANTHER" id="PTHR15934">
    <property type="entry name" value="RNA 2',3'-CYCLIC PHOSPHODIESTERASE"/>
    <property type="match status" value="1"/>
</dbReference>